<keyword evidence="2" id="KW-1185">Reference proteome</keyword>
<dbReference type="OrthoDB" id="532890at2759"/>
<dbReference type="Proteomes" id="UP000789739">
    <property type="component" value="Unassembled WGS sequence"/>
</dbReference>
<dbReference type="EMBL" id="CAJVPI010002080">
    <property type="protein sequence ID" value="CAG8635152.1"/>
    <property type="molecule type" value="Genomic_DNA"/>
</dbReference>
<evidence type="ECO:0000313" key="1">
    <source>
        <dbReference type="EMBL" id="CAG8635152.1"/>
    </source>
</evidence>
<reference evidence="1" key="1">
    <citation type="submission" date="2021-06" db="EMBL/GenBank/DDBJ databases">
        <authorList>
            <person name="Kallberg Y."/>
            <person name="Tangrot J."/>
            <person name="Rosling A."/>
        </authorList>
    </citation>
    <scope>NUCLEOTIDE SEQUENCE</scope>
    <source>
        <strain evidence="1">BR232B</strain>
    </source>
</reference>
<feature type="non-terminal residue" evidence="1">
    <location>
        <position position="1"/>
    </location>
</feature>
<name>A0A9N9DDN5_9GLOM</name>
<comment type="caution">
    <text evidence="1">The sequence shown here is derived from an EMBL/GenBank/DDBJ whole genome shotgun (WGS) entry which is preliminary data.</text>
</comment>
<accession>A0A9N9DDN5</accession>
<sequence length="168" mass="18805">MTERDKQETSTNGNGKLLDDGLIRHGRISYTGRFITSAVYYADSDALFVEFTEEPEDIADEATCYLLVGYSETGKIKFIRIDSPSMHVRGIARDKPTFSLKAAYDEKNDVFRFNLADPVPVTIQKTDTEDIELEIDDEGKLSAISILNSSTHSGYESEPDILLVLKLN</sequence>
<proteinExistence type="predicted"/>
<dbReference type="AlphaFoldDB" id="A0A9N9DDN5"/>
<organism evidence="1 2">
    <name type="scientific">Paraglomus brasilianum</name>
    <dbReference type="NCBI Taxonomy" id="144538"/>
    <lineage>
        <taxon>Eukaryota</taxon>
        <taxon>Fungi</taxon>
        <taxon>Fungi incertae sedis</taxon>
        <taxon>Mucoromycota</taxon>
        <taxon>Glomeromycotina</taxon>
        <taxon>Glomeromycetes</taxon>
        <taxon>Paraglomerales</taxon>
        <taxon>Paraglomeraceae</taxon>
        <taxon>Paraglomus</taxon>
    </lineage>
</organism>
<evidence type="ECO:0000313" key="2">
    <source>
        <dbReference type="Proteomes" id="UP000789739"/>
    </source>
</evidence>
<gene>
    <name evidence="1" type="ORF">PBRASI_LOCUS9466</name>
</gene>
<protein>
    <submittedName>
        <fullName evidence="1">1031_t:CDS:1</fullName>
    </submittedName>
</protein>